<protein>
    <submittedName>
        <fullName evidence="2">Uncharacterized protein</fullName>
    </submittedName>
</protein>
<accession>A0A7J5ZNF0</accession>
<evidence type="ECO:0000313" key="3">
    <source>
        <dbReference type="Proteomes" id="UP000593565"/>
    </source>
</evidence>
<evidence type="ECO:0000256" key="1">
    <source>
        <dbReference type="SAM" id="Phobius"/>
    </source>
</evidence>
<keyword evidence="1" id="KW-0812">Transmembrane</keyword>
<keyword evidence="1" id="KW-1133">Transmembrane helix</keyword>
<reference evidence="2 3" key="1">
    <citation type="submission" date="2020-02" db="EMBL/GenBank/DDBJ databases">
        <title>A chromosome-scale genome assembly of the black bullhead catfish (Ameiurus melas).</title>
        <authorList>
            <person name="Wen M."/>
            <person name="Zham M."/>
            <person name="Cabau C."/>
            <person name="Klopp C."/>
            <person name="Donnadieu C."/>
            <person name="Roques C."/>
            <person name="Bouchez O."/>
            <person name="Lampietro C."/>
            <person name="Jouanno E."/>
            <person name="Herpin A."/>
            <person name="Louis A."/>
            <person name="Berthelot C."/>
            <person name="Parey E."/>
            <person name="Roest-Crollius H."/>
            <person name="Braasch I."/>
            <person name="Postlethwait J."/>
            <person name="Robinson-Rechavi M."/>
            <person name="Echchiki A."/>
            <person name="Begum T."/>
            <person name="Montfort J."/>
            <person name="Schartl M."/>
            <person name="Bobe J."/>
            <person name="Guiguen Y."/>
        </authorList>
    </citation>
    <scope>NUCLEOTIDE SEQUENCE [LARGE SCALE GENOMIC DNA]</scope>
    <source>
        <strain evidence="2">M_S1</strain>
        <tissue evidence="2">Blood</tissue>
    </source>
</reference>
<proteinExistence type="predicted"/>
<gene>
    <name evidence="2" type="ORF">AMELA_G00271840</name>
</gene>
<keyword evidence="3" id="KW-1185">Reference proteome</keyword>
<dbReference type="Proteomes" id="UP000593565">
    <property type="component" value="Unassembled WGS sequence"/>
</dbReference>
<dbReference type="EMBL" id="JAAGNN010000027">
    <property type="protein sequence ID" value="KAF4071319.1"/>
    <property type="molecule type" value="Genomic_DNA"/>
</dbReference>
<keyword evidence="1" id="KW-0472">Membrane</keyword>
<feature type="transmembrane region" description="Helical" evidence="1">
    <location>
        <begin position="55"/>
        <end position="78"/>
    </location>
</feature>
<name>A0A7J5ZNF0_AMEME</name>
<dbReference type="AlphaFoldDB" id="A0A7J5ZNF0"/>
<comment type="caution">
    <text evidence="2">The sequence shown here is derived from an EMBL/GenBank/DDBJ whole genome shotgun (WGS) entry which is preliminary data.</text>
</comment>
<sequence length="85" mass="9425">MYFCAAINEKQIEFGEGLRLYAVLDVQQPPDQNLTHCQGSDTKPKDSGGHFRTHMIISGGLNCGVLLMVFTVIAVHIMTSERKLC</sequence>
<organism evidence="2 3">
    <name type="scientific">Ameiurus melas</name>
    <name type="common">Black bullhead</name>
    <name type="synonym">Silurus melas</name>
    <dbReference type="NCBI Taxonomy" id="219545"/>
    <lineage>
        <taxon>Eukaryota</taxon>
        <taxon>Metazoa</taxon>
        <taxon>Chordata</taxon>
        <taxon>Craniata</taxon>
        <taxon>Vertebrata</taxon>
        <taxon>Euteleostomi</taxon>
        <taxon>Actinopterygii</taxon>
        <taxon>Neopterygii</taxon>
        <taxon>Teleostei</taxon>
        <taxon>Ostariophysi</taxon>
        <taxon>Siluriformes</taxon>
        <taxon>Ictaluridae</taxon>
        <taxon>Ameiurus</taxon>
    </lineage>
</organism>
<evidence type="ECO:0000313" key="2">
    <source>
        <dbReference type="EMBL" id="KAF4071319.1"/>
    </source>
</evidence>